<dbReference type="EMBL" id="EQ962655">
    <property type="protein sequence ID" value="EED17367.1"/>
    <property type="molecule type" value="Genomic_DNA"/>
</dbReference>
<name>B8M972_TALSN</name>
<dbReference type="RefSeq" id="XP_002481359.1">
    <property type="nucleotide sequence ID" value="XM_002481314.1"/>
</dbReference>
<dbReference type="OrthoDB" id="5593235at2759"/>
<dbReference type="Proteomes" id="UP000001745">
    <property type="component" value="Unassembled WGS sequence"/>
</dbReference>
<dbReference type="AlphaFoldDB" id="B8M972"/>
<dbReference type="OMA" id="DDIMWLA"/>
<feature type="compositionally biased region" description="Acidic residues" evidence="1">
    <location>
        <begin position="24"/>
        <end position="37"/>
    </location>
</feature>
<keyword evidence="3" id="KW-1185">Reference proteome</keyword>
<protein>
    <submittedName>
        <fullName evidence="2">Uncharacterized protein</fullName>
    </submittedName>
</protein>
<evidence type="ECO:0000256" key="1">
    <source>
        <dbReference type="SAM" id="MobiDB-lite"/>
    </source>
</evidence>
<dbReference type="VEuPathDB" id="FungiDB:TSTA_112030"/>
<proteinExistence type="predicted"/>
<feature type="compositionally biased region" description="Polar residues" evidence="1">
    <location>
        <begin position="1"/>
        <end position="22"/>
    </location>
</feature>
<dbReference type="HOGENOM" id="CLU_038504_0_0_1"/>
<gene>
    <name evidence="2" type="ORF">TSTA_112030</name>
</gene>
<evidence type="ECO:0000313" key="3">
    <source>
        <dbReference type="Proteomes" id="UP000001745"/>
    </source>
</evidence>
<dbReference type="PhylomeDB" id="B8M972"/>
<evidence type="ECO:0000313" key="2">
    <source>
        <dbReference type="EMBL" id="EED17367.1"/>
    </source>
</evidence>
<organism evidence="2 3">
    <name type="scientific">Talaromyces stipitatus (strain ATCC 10500 / CBS 375.48 / QM 6759 / NRRL 1006)</name>
    <name type="common">Penicillium stipitatum</name>
    <dbReference type="NCBI Taxonomy" id="441959"/>
    <lineage>
        <taxon>Eukaryota</taxon>
        <taxon>Fungi</taxon>
        <taxon>Dikarya</taxon>
        <taxon>Ascomycota</taxon>
        <taxon>Pezizomycotina</taxon>
        <taxon>Eurotiomycetes</taxon>
        <taxon>Eurotiomycetidae</taxon>
        <taxon>Eurotiales</taxon>
        <taxon>Trichocomaceae</taxon>
        <taxon>Talaromyces</taxon>
        <taxon>Talaromyces sect. Talaromyces</taxon>
    </lineage>
</organism>
<accession>B8M972</accession>
<feature type="region of interest" description="Disordered" evidence="1">
    <location>
        <begin position="50"/>
        <end position="103"/>
    </location>
</feature>
<feature type="region of interest" description="Disordered" evidence="1">
    <location>
        <begin position="247"/>
        <end position="267"/>
    </location>
</feature>
<dbReference type="eggNOG" id="ENOG502S3V7">
    <property type="taxonomic scope" value="Eukaryota"/>
</dbReference>
<reference evidence="3" key="1">
    <citation type="journal article" date="2015" name="Genome Announc.">
        <title>Genome sequence of the AIDS-associated pathogen Penicillium marneffei (ATCC18224) and its near taxonomic relative Talaromyces stipitatus (ATCC10500).</title>
        <authorList>
            <person name="Nierman W.C."/>
            <person name="Fedorova-Abrams N.D."/>
            <person name="Andrianopoulos A."/>
        </authorList>
    </citation>
    <scope>NUCLEOTIDE SEQUENCE [LARGE SCALE GENOMIC DNA]</scope>
    <source>
        <strain evidence="3">ATCC 10500 / CBS 375.48 / QM 6759 / NRRL 1006</strain>
    </source>
</reference>
<dbReference type="GeneID" id="8098858"/>
<sequence>MTNTKLTDHSASNSPTHVSNEYGSEADEDEYAEEEDWTVSETIIRPFTLQLPPPLLPMTSSVVQSHDAKPTESAPAPKFPPPARPGDPVKWPSQEQRIPGKPGNLNISGLVTFDRRDRVELSHCYLERNLVTNGGWLDNVVWVVNTKNKSDLAYLDEILARSPLYLKSDHAEMRRTVSRETMYIKIEDIVWFAKDTIERLVARKLISHDALAISANIVNNPPVNFLHYHAGALHPYLPDLPKGFNFSAPESKAEQGDGKSGSKQVQELAEKVGEHSTLFKALANHVHNITWKSSGYPNWTGPEDFVWSSDWNIPLPNHRWLRVPDDRALNRTPVAHFTYEGGRSKNESWAMASQQHYSLLENIEKEKLNLYKFDRPWDVKDDYIQLSFLAILGGDILDTDILDRLDIQGDTLQRDTGRPILIEGTALAAHFNFMHQDGVPTTDLLARYKSLAADQACLAPSPSASD</sequence>
<feature type="region of interest" description="Disordered" evidence="1">
    <location>
        <begin position="1"/>
        <end position="37"/>
    </location>
</feature>
<dbReference type="InParanoid" id="B8M972"/>